<proteinExistence type="predicted"/>
<name>A0A1I2B6M7_9BACL</name>
<dbReference type="AlphaFoldDB" id="A0A1I2B6M7"/>
<dbReference type="EMBL" id="FONN01000003">
    <property type="protein sequence ID" value="SFE51842.1"/>
    <property type="molecule type" value="Genomic_DNA"/>
</dbReference>
<evidence type="ECO:0000313" key="4">
    <source>
        <dbReference type="Proteomes" id="UP000183410"/>
    </source>
</evidence>
<dbReference type="InterPro" id="IPR050261">
    <property type="entry name" value="FrsA_esterase"/>
</dbReference>
<dbReference type="PANTHER" id="PTHR22946:SF9">
    <property type="entry name" value="POLYKETIDE TRANSFERASE AF380"/>
    <property type="match status" value="1"/>
</dbReference>
<sequence>MEKRGSLWVEAINSKPFTIDLESNLTLRGDVRVSGEPGKKPVVIVAHGFKGFKDWGFMPYTCEQLARQGFAVISFNFSCNGVGETDFDELEKFAVNTYSREQLDLDAIIAHLLEAKLPFAEELDTSRIALLGHSRGGGNIILTAARYPQLQAVVTWNGIADANLFTEAFRQEVLSRGVGYVPNMRTKQQMPISPVFFEDLERNAAAFNIKQVLGSLAVPALLIQGDQDSERLVSGYERMREAAPQHTFVTLTGADHTFGAKHPFVGTTANLEEALRLTVLFLNERLK</sequence>
<reference evidence="4" key="1">
    <citation type="submission" date="2016-10" db="EMBL/GenBank/DDBJ databases">
        <authorList>
            <person name="Varghese N."/>
            <person name="Submissions S."/>
        </authorList>
    </citation>
    <scope>NUCLEOTIDE SEQUENCE [LARGE SCALE GENOMIC DNA]</scope>
    <source>
        <strain evidence="4">CGMCC 1.10223</strain>
    </source>
</reference>
<accession>A0A1I2B6M7</accession>
<keyword evidence="1 3" id="KW-0378">Hydrolase</keyword>
<dbReference type="Proteomes" id="UP000183410">
    <property type="component" value="Unassembled WGS sequence"/>
</dbReference>
<dbReference type="SUPFAM" id="SSF53474">
    <property type="entry name" value="alpha/beta-Hydrolases"/>
    <property type="match status" value="1"/>
</dbReference>
<gene>
    <name evidence="3" type="ORF">SAMN04487969_103178</name>
</gene>
<dbReference type="InterPro" id="IPR029058">
    <property type="entry name" value="AB_hydrolase_fold"/>
</dbReference>
<protein>
    <submittedName>
        <fullName evidence="3">Alpha/beta hydrolase family protein</fullName>
    </submittedName>
</protein>
<keyword evidence="4" id="KW-1185">Reference proteome</keyword>
<dbReference type="Gene3D" id="3.40.50.1820">
    <property type="entry name" value="alpha/beta hydrolase"/>
    <property type="match status" value="1"/>
</dbReference>
<dbReference type="PANTHER" id="PTHR22946">
    <property type="entry name" value="DIENELACTONE HYDROLASE DOMAIN-CONTAINING PROTEIN-RELATED"/>
    <property type="match status" value="1"/>
</dbReference>
<evidence type="ECO:0000259" key="2">
    <source>
        <dbReference type="Pfam" id="PF01738"/>
    </source>
</evidence>
<evidence type="ECO:0000256" key="1">
    <source>
        <dbReference type="ARBA" id="ARBA00022801"/>
    </source>
</evidence>
<organism evidence="3 4">
    <name type="scientific">Paenibacillus algorifonticola</name>
    <dbReference type="NCBI Taxonomy" id="684063"/>
    <lineage>
        <taxon>Bacteria</taxon>
        <taxon>Bacillati</taxon>
        <taxon>Bacillota</taxon>
        <taxon>Bacilli</taxon>
        <taxon>Bacillales</taxon>
        <taxon>Paenibacillaceae</taxon>
        <taxon>Paenibacillus</taxon>
    </lineage>
</organism>
<feature type="domain" description="Dienelactone hydrolase" evidence="2">
    <location>
        <begin position="36"/>
        <end position="158"/>
    </location>
</feature>
<evidence type="ECO:0000313" key="3">
    <source>
        <dbReference type="EMBL" id="SFE51842.1"/>
    </source>
</evidence>
<dbReference type="InterPro" id="IPR002925">
    <property type="entry name" value="Dienelactn_hydro"/>
</dbReference>
<dbReference type="Pfam" id="PF01738">
    <property type="entry name" value="DLH"/>
    <property type="match status" value="1"/>
</dbReference>
<dbReference type="GO" id="GO:0052689">
    <property type="term" value="F:carboxylic ester hydrolase activity"/>
    <property type="evidence" value="ECO:0007669"/>
    <property type="project" value="UniProtKB-ARBA"/>
</dbReference>